<accession>A0ABQ1K751</accession>
<dbReference type="Proteomes" id="UP000629025">
    <property type="component" value="Unassembled WGS sequence"/>
</dbReference>
<name>A0ABQ1K751_9GAMM</name>
<evidence type="ECO:0000313" key="2">
    <source>
        <dbReference type="EMBL" id="GGB86509.1"/>
    </source>
</evidence>
<organism evidence="2 3">
    <name type="scientific">Marinobacterium zhoushanense</name>
    <dbReference type="NCBI Taxonomy" id="1679163"/>
    <lineage>
        <taxon>Bacteria</taxon>
        <taxon>Pseudomonadati</taxon>
        <taxon>Pseudomonadota</taxon>
        <taxon>Gammaproteobacteria</taxon>
        <taxon>Oceanospirillales</taxon>
        <taxon>Oceanospirillaceae</taxon>
        <taxon>Marinobacterium</taxon>
    </lineage>
</organism>
<evidence type="ECO:0000313" key="3">
    <source>
        <dbReference type="Proteomes" id="UP000629025"/>
    </source>
</evidence>
<keyword evidence="3" id="KW-1185">Reference proteome</keyword>
<feature type="compositionally biased region" description="Basic and acidic residues" evidence="1">
    <location>
        <begin position="63"/>
        <end position="76"/>
    </location>
</feature>
<feature type="region of interest" description="Disordered" evidence="1">
    <location>
        <begin position="97"/>
        <end position="182"/>
    </location>
</feature>
<feature type="region of interest" description="Disordered" evidence="1">
    <location>
        <begin position="243"/>
        <end position="325"/>
    </location>
</feature>
<evidence type="ECO:0000256" key="1">
    <source>
        <dbReference type="SAM" id="MobiDB-lite"/>
    </source>
</evidence>
<feature type="compositionally biased region" description="Basic and acidic residues" evidence="1">
    <location>
        <begin position="1"/>
        <end position="10"/>
    </location>
</feature>
<feature type="compositionally biased region" description="Low complexity" evidence="1">
    <location>
        <begin position="142"/>
        <end position="157"/>
    </location>
</feature>
<dbReference type="EMBL" id="BMIJ01000002">
    <property type="protein sequence ID" value="GGB86509.1"/>
    <property type="molecule type" value="Genomic_DNA"/>
</dbReference>
<feature type="region of interest" description="Disordered" evidence="1">
    <location>
        <begin position="1"/>
        <end position="38"/>
    </location>
</feature>
<feature type="compositionally biased region" description="Basic and acidic residues" evidence="1">
    <location>
        <begin position="289"/>
        <end position="325"/>
    </location>
</feature>
<feature type="region of interest" description="Disordered" evidence="1">
    <location>
        <begin position="63"/>
        <end position="83"/>
    </location>
</feature>
<gene>
    <name evidence="2" type="ORF">GCM10011352_10510</name>
</gene>
<proteinExistence type="predicted"/>
<comment type="caution">
    <text evidence="2">The sequence shown here is derived from an EMBL/GenBank/DDBJ whole genome shotgun (WGS) entry which is preliminary data.</text>
</comment>
<dbReference type="RefSeq" id="WP_188746073.1">
    <property type="nucleotide sequence ID" value="NZ_BMIJ01000002.1"/>
</dbReference>
<protein>
    <submittedName>
        <fullName evidence="2">Uncharacterized protein</fullName>
    </submittedName>
</protein>
<sequence length="325" mass="36762">MSRRSWRDLETGEEPEQSTPSMPFATPSAVRSGSDSLAEAAALAPDSRLNQLMARRDELQSRLRELTGESERDQAARQRFPVASFAERRAEEQLWAAQRAAARQREEPSTILPTRGALPPSPLEGRMDAGMPGRSGLSQGLGDRFASASRSGRSGLGRAREALTPLQSVSRPVGDARRSVDDARDQLRDLDQRLAAEGVSETDRQEIRDTLQGDRLDKTSAVLNRAQSALDAPKRAVERVEREWQSRENQISGAMDRFSSYADRREQRLSVERGGSGDLFARMQANRQRALERRREQQQEEQRDQQRRERAQTRQRERQREQAES</sequence>
<feature type="compositionally biased region" description="Basic and acidic residues" evidence="1">
    <location>
        <begin position="262"/>
        <end position="271"/>
    </location>
</feature>
<reference evidence="3" key="1">
    <citation type="journal article" date="2019" name="Int. J. Syst. Evol. Microbiol.">
        <title>The Global Catalogue of Microorganisms (GCM) 10K type strain sequencing project: providing services to taxonomists for standard genome sequencing and annotation.</title>
        <authorList>
            <consortium name="The Broad Institute Genomics Platform"/>
            <consortium name="The Broad Institute Genome Sequencing Center for Infectious Disease"/>
            <person name="Wu L."/>
            <person name="Ma J."/>
        </authorList>
    </citation>
    <scope>NUCLEOTIDE SEQUENCE [LARGE SCALE GENOMIC DNA]</scope>
    <source>
        <strain evidence="3">CGMCC 1.15341</strain>
    </source>
</reference>